<name>D1AWP9_STRM9</name>
<accession>D1AWP9</accession>
<dbReference type="GO" id="GO:0016020">
    <property type="term" value="C:membrane"/>
    <property type="evidence" value="ECO:0007669"/>
    <property type="project" value="InterPro"/>
</dbReference>
<evidence type="ECO:0000256" key="1">
    <source>
        <dbReference type="SAM" id="Phobius"/>
    </source>
</evidence>
<sequence length="136" mass="16170">MIYAAYLMLLYISYVDFVEGYIYDRDLVILFIFLYFSTTSGIYSSYVGMGIFSLPFFILWILESYFNFEIIGMGDIKLMLIFGMYFGIKDMHFIFTFYEIMYFSSLIYAIILRKKYVPFAPAMCFSFIIHDLGIFN</sequence>
<dbReference type="GO" id="GO:0004190">
    <property type="term" value="F:aspartic-type endopeptidase activity"/>
    <property type="evidence" value="ECO:0007669"/>
    <property type="project" value="InterPro"/>
</dbReference>
<feature type="domain" description="Prepilin type IV endopeptidase peptidase" evidence="2">
    <location>
        <begin position="5"/>
        <end position="109"/>
    </location>
</feature>
<dbReference type="Pfam" id="PF01478">
    <property type="entry name" value="Peptidase_A24"/>
    <property type="match status" value="1"/>
</dbReference>
<keyword evidence="4" id="KW-1185">Reference proteome</keyword>
<dbReference type="InterPro" id="IPR000045">
    <property type="entry name" value="Prepilin_IV_endopep_pep"/>
</dbReference>
<feature type="transmembrane region" description="Helical" evidence="1">
    <location>
        <begin position="93"/>
        <end position="111"/>
    </location>
</feature>
<protein>
    <recommendedName>
        <fullName evidence="2">Prepilin type IV endopeptidase peptidase domain-containing protein</fullName>
    </recommendedName>
</protein>
<dbReference type="eggNOG" id="COG1989">
    <property type="taxonomic scope" value="Bacteria"/>
</dbReference>
<evidence type="ECO:0000313" key="3">
    <source>
        <dbReference type="EMBL" id="ACZ00725.1"/>
    </source>
</evidence>
<dbReference type="EMBL" id="CP001779">
    <property type="protein sequence ID" value="ACZ00725.1"/>
    <property type="molecule type" value="Genomic_DNA"/>
</dbReference>
<dbReference type="KEGG" id="smf:Smon_0240"/>
<dbReference type="HOGENOM" id="CLU_1874298_0_0_0"/>
<reference evidence="3 4" key="1">
    <citation type="journal article" date="2009" name="Stand. Genomic Sci.">
        <title>Complete genome sequence of Streptobacillus moniliformis type strain (9901T).</title>
        <authorList>
            <person name="Nolan M."/>
            <person name="Gronow S."/>
            <person name="Lapidus A."/>
            <person name="Ivanova N."/>
            <person name="Copeland A."/>
            <person name="Lucas S."/>
            <person name="Del Rio T.G."/>
            <person name="Chen F."/>
            <person name="Tice H."/>
            <person name="Pitluck S."/>
            <person name="Cheng J.F."/>
            <person name="Sims D."/>
            <person name="Meincke L."/>
            <person name="Bruce D."/>
            <person name="Goodwin L."/>
            <person name="Brettin T."/>
            <person name="Han C."/>
            <person name="Detter J.C."/>
            <person name="Ovchinikova G."/>
            <person name="Pati A."/>
            <person name="Mavromatis K."/>
            <person name="Mikhailova N."/>
            <person name="Chen A."/>
            <person name="Palaniappan K."/>
            <person name="Land M."/>
            <person name="Hauser L."/>
            <person name="Chang Y.J."/>
            <person name="Jeffries C.D."/>
            <person name="Rohde M."/>
            <person name="Sproer C."/>
            <person name="Goker M."/>
            <person name="Bristow J."/>
            <person name="Eisen J.A."/>
            <person name="Markowitz V."/>
            <person name="Hugenholtz P."/>
            <person name="Kyrpides N.C."/>
            <person name="Klenk H.P."/>
            <person name="Chain P."/>
        </authorList>
    </citation>
    <scope>NUCLEOTIDE SEQUENCE [LARGE SCALE GENOMIC DNA]</scope>
    <source>
        <strain evidence="4">ATCC 14647 / DSM 12112 / NCTC 10651 / 9901</strain>
    </source>
</reference>
<feature type="transmembrane region" description="Helical" evidence="1">
    <location>
        <begin position="43"/>
        <end position="62"/>
    </location>
</feature>
<dbReference type="STRING" id="519441.Smon_0240"/>
<dbReference type="Gene3D" id="1.20.120.1220">
    <property type="match status" value="1"/>
</dbReference>
<gene>
    <name evidence="3" type="ordered locus">Smon_0240</name>
</gene>
<dbReference type="AlphaFoldDB" id="D1AWP9"/>
<dbReference type="RefSeq" id="WP_012858283.1">
    <property type="nucleotide sequence ID" value="NC_013515.1"/>
</dbReference>
<dbReference type="OrthoDB" id="81854at2"/>
<evidence type="ECO:0000259" key="2">
    <source>
        <dbReference type="Pfam" id="PF01478"/>
    </source>
</evidence>
<dbReference type="Proteomes" id="UP000002072">
    <property type="component" value="Chromosome"/>
</dbReference>
<organism evidence="3 4">
    <name type="scientific">Streptobacillus moniliformis (strain ATCC 14647 / DSM 12112 / NCTC 10651 / 9901)</name>
    <dbReference type="NCBI Taxonomy" id="519441"/>
    <lineage>
        <taxon>Bacteria</taxon>
        <taxon>Fusobacteriati</taxon>
        <taxon>Fusobacteriota</taxon>
        <taxon>Fusobacteriia</taxon>
        <taxon>Fusobacteriales</taxon>
        <taxon>Leptotrichiaceae</taxon>
        <taxon>Streptobacillus</taxon>
    </lineage>
</organism>
<keyword evidence="1" id="KW-0472">Membrane</keyword>
<dbReference type="GeneID" id="29673112"/>
<feature type="transmembrane region" description="Helical" evidence="1">
    <location>
        <begin position="68"/>
        <end position="86"/>
    </location>
</feature>
<proteinExistence type="predicted"/>
<keyword evidence="1" id="KW-0812">Transmembrane</keyword>
<keyword evidence="1" id="KW-1133">Transmembrane helix</keyword>
<evidence type="ECO:0000313" key="4">
    <source>
        <dbReference type="Proteomes" id="UP000002072"/>
    </source>
</evidence>